<name>A0AAW1HF65_POPJA</name>
<evidence type="ECO:0000313" key="1">
    <source>
        <dbReference type="EMBL" id="KAK9674800.1"/>
    </source>
</evidence>
<dbReference type="EMBL" id="JASPKY010001506">
    <property type="protein sequence ID" value="KAK9674800.1"/>
    <property type="molecule type" value="Genomic_DNA"/>
</dbReference>
<organism evidence="1 2">
    <name type="scientific">Popillia japonica</name>
    <name type="common">Japanese beetle</name>
    <dbReference type="NCBI Taxonomy" id="7064"/>
    <lineage>
        <taxon>Eukaryota</taxon>
        <taxon>Metazoa</taxon>
        <taxon>Ecdysozoa</taxon>
        <taxon>Arthropoda</taxon>
        <taxon>Hexapoda</taxon>
        <taxon>Insecta</taxon>
        <taxon>Pterygota</taxon>
        <taxon>Neoptera</taxon>
        <taxon>Endopterygota</taxon>
        <taxon>Coleoptera</taxon>
        <taxon>Polyphaga</taxon>
        <taxon>Scarabaeiformia</taxon>
        <taxon>Scarabaeidae</taxon>
        <taxon>Rutelinae</taxon>
        <taxon>Popillia</taxon>
    </lineage>
</organism>
<proteinExistence type="predicted"/>
<feature type="non-terminal residue" evidence="1">
    <location>
        <position position="1"/>
    </location>
</feature>
<reference evidence="1 2" key="1">
    <citation type="journal article" date="2024" name="BMC Genomics">
        <title>De novo assembly and annotation of Popillia japonica's genome with initial clues to its potential as an invasive pest.</title>
        <authorList>
            <person name="Cucini C."/>
            <person name="Boschi S."/>
            <person name="Funari R."/>
            <person name="Cardaioli E."/>
            <person name="Iannotti N."/>
            <person name="Marturano G."/>
            <person name="Paoli F."/>
            <person name="Bruttini M."/>
            <person name="Carapelli A."/>
            <person name="Frati F."/>
            <person name="Nardi F."/>
        </authorList>
    </citation>
    <scope>NUCLEOTIDE SEQUENCE [LARGE SCALE GENOMIC DNA]</scope>
    <source>
        <strain evidence="1">DMR45628</strain>
    </source>
</reference>
<dbReference type="AlphaFoldDB" id="A0AAW1HF65"/>
<dbReference type="Proteomes" id="UP001458880">
    <property type="component" value="Unassembled WGS sequence"/>
</dbReference>
<protein>
    <submittedName>
        <fullName evidence="1">Uncharacterized protein</fullName>
    </submittedName>
</protein>
<accession>A0AAW1HF65</accession>
<evidence type="ECO:0000313" key="2">
    <source>
        <dbReference type="Proteomes" id="UP001458880"/>
    </source>
</evidence>
<keyword evidence="2" id="KW-1185">Reference proteome</keyword>
<comment type="caution">
    <text evidence="1">The sequence shown here is derived from an EMBL/GenBank/DDBJ whole genome shotgun (WGS) entry which is preliminary data.</text>
</comment>
<sequence>FLKPHGTTLSQSEAVDSHFGSTLYCAPTSRAWDGPSDCVFKVVHRYVV</sequence>
<gene>
    <name evidence="1" type="ORF">QE152_g40842</name>
</gene>